<dbReference type="PANTHER" id="PTHR10815">
    <property type="entry name" value="METHYLATED-DNA--PROTEIN-CYSTEINE METHYLTRANSFERASE"/>
    <property type="match status" value="1"/>
</dbReference>
<dbReference type="Proteomes" id="UP000246352">
    <property type="component" value="Unassembled WGS sequence"/>
</dbReference>
<reference evidence="11 12" key="1">
    <citation type="submission" date="2018-05" db="EMBL/GenBank/DDBJ databases">
        <title>Genomic Encyclopedia of Type Strains, Phase IV (KMG-IV): sequencing the most valuable type-strain genomes for metagenomic binning, comparative biology and taxonomic classification.</title>
        <authorList>
            <person name="Goeker M."/>
        </authorList>
    </citation>
    <scope>NUCLEOTIDE SEQUENCE [LARGE SCALE GENOMIC DNA]</scope>
    <source>
        <strain evidence="11 12">DSM 16791</strain>
    </source>
</reference>
<evidence type="ECO:0000256" key="6">
    <source>
        <dbReference type="ARBA" id="ARBA00022763"/>
    </source>
</evidence>
<comment type="caution">
    <text evidence="11">The sequence shown here is derived from an EMBL/GenBank/DDBJ whole genome shotgun (WGS) entry which is preliminary data.</text>
</comment>
<comment type="catalytic activity">
    <reaction evidence="8">
        <text>a 6-O-methyl-2'-deoxyguanosine in DNA + L-cysteinyl-[protein] = S-methyl-L-cysteinyl-[protein] + a 2'-deoxyguanosine in DNA</text>
        <dbReference type="Rhea" id="RHEA:24000"/>
        <dbReference type="Rhea" id="RHEA-COMP:10131"/>
        <dbReference type="Rhea" id="RHEA-COMP:10132"/>
        <dbReference type="Rhea" id="RHEA-COMP:11367"/>
        <dbReference type="Rhea" id="RHEA-COMP:11368"/>
        <dbReference type="ChEBI" id="CHEBI:29950"/>
        <dbReference type="ChEBI" id="CHEBI:82612"/>
        <dbReference type="ChEBI" id="CHEBI:85445"/>
        <dbReference type="ChEBI" id="CHEBI:85448"/>
        <dbReference type="EC" id="2.1.1.63"/>
    </reaction>
</comment>
<dbReference type="AlphaFoldDB" id="A0A317PHY7"/>
<accession>A0A317PHY7</accession>
<keyword evidence="4 11" id="KW-0489">Methyltransferase</keyword>
<keyword evidence="6" id="KW-0227">DNA damage</keyword>
<dbReference type="FunFam" id="1.10.10.10:FF:000214">
    <property type="entry name" value="Methylated-DNA--protein-cysteine methyltransferase"/>
    <property type="match status" value="1"/>
</dbReference>
<dbReference type="EC" id="2.1.1.63" evidence="3"/>
<dbReference type="Gene3D" id="3.30.160.70">
    <property type="entry name" value="Methylated DNA-protein cysteine methyltransferase domain"/>
    <property type="match status" value="1"/>
</dbReference>
<dbReference type="InterPro" id="IPR014048">
    <property type="entry name" value="MethylDNA_cys_MeTrfase_DNA-bd"/>
</dbReference>
<sequence length="172" mass="19142">MDRECQELSELWLDTPIGPMRALADATHLHALEFHDEPPSGATAGTASAEPLRQIESELRAYFAGESADFRTPLRIGGNALERKVWERLARVPLGETCSYGDIARDVGHIESVRVIARYCGTNRVPVVIPCHRCIGSDGSLIGFGGGLWRKKWLLRHEGRMRPVGLFAEERH</sequence>
<name>A0A317PHY7_9HYPH</name>
<feature type="domain" description="Methylguanine DNA methyltransferase ribonuclease-like" evidence="10">
    <location>
        <begin position="13"/>
        <end position="76"/>
    </location>
</feature>
<evidence type="ECO:0000256" key="3">
    <source>
        <dbReference type="ARBA" id="ARBA00011918"/>
    </source>
</evidence>
<evidence type="ECO:0000259" key="10">
    <source>
        <dbReference type="Pfam" id="PF02870"/>
    </source>
</evidence>
<evidence type="ECO:0000313" key="12">
    <source>
        <dbReference type="Proteomes" id="UP000246352"/>
    </source>
</evidence>
<dbReference type="GO" id="GO:0032259">
    <property type="term" value="P:methylation"/>
    <property type="evidence" value="ECO:0007669"/>
    <property type="project" value="UniProtKB-KW"/>
</dbReference>
<dbReference type="OrthoDB" id="9802228at2"/>
<dbReference type="InterPro" id="IPR036217">
    <property type="entry name" value="MethylDNA_cys_MeTrfase_DNAb"/>
</dbReference>
<dbReference type="Pfam" id="PF02870">
    <property type="entry name" value="Methyltransf_1N"/>
    <property type="match status" value="1"/>
</dbReference>
<comment type="similarity">
    <text evidence="2">Belongs to the MGMT family.</text>
</comment>
<keyword evidence="5 11" id="KW-0808">Transferase</keyword>
<evidence type="ECO:0000259" key="9">
    <source>
        <dbReference type="Pfam" id="PF01035"/>
    </source>
</evidence>
<dbReference type="GO" id="GO:0003908">
    <property type="term" value="F:methylated-DNA-[protein]-cysteine S-methyltransferase activity"/>
    <property type="evidence" value="ECO:0007669"/>
    <property type="project" value="UniProtKB-EC"/>
</dbReference>
<evidence type="ECO:0000256" key="4">
    <source>
        <dbReference type="ARBA" id="ARBA00022603"/>
    </source>
</evidence>
<dbReference type="EMBL" id="QGTR01000003">
    <property type="protein sequence ID" value="PWW00052.1"/>
    <property type="molecule type" value="Genomic_DNA"/>
</dbReference>
<organism evidence="11 12">
    <name type="scientific">Hoeflea marina</name>
    <dbReference type="NCBI Taxonomy" id="274592"/>
    <lineage>
        <taxon>Bacteria</taxon>
        <taxon>Pseudomonadati</taxon>
        <taxon>Pseudomonadota</taxon>
        <taxon>Alphaproteobacteria</taxon>
        <taxon>Hyphomicrobiales</taxon>
        <taxon>Rhizobiaceae</taxon>
        <taxon>Hoeflea</taxon>
    </lineage>
</organism>
<keyword evidence="12" id="KW-1185">Reference proteome</keyword>
<feature type="domain" description="Methylated-DNA-[protein]-cysteine S-methyltransferase DNA binding" evidence="9">
    <location>
        <begin position="81"/>
        <end position="159"/>
    </location>
</feature>
<gene>
    <name evidence="11" type="ORF">DFR52_103254</name>
</gene>
<dbReference type="SUPFAM" id="SSF46767">
    <property type="entry name" value="Methylated DNA-protein cysteine methyltransferase, C-terminal domain"/>
    <property type="match status" value="1"/>
</dbReference>
<proteinExistence type="inferred from homology"/>
<dbReference type="PANTHER" id="PTHR10815:SF5">
    <property type="entry name" value="METHYLATED-DNA--PROTEIN-CYSTEINE METHYLTRANSFERASE"/>
    <property type="match status" value="1"/>
</dbReference>
<evidence type="ECO:0000256" key="5">
    <source>
        <dbReference type="ARBA" id="ARBA00022679"/>
    </source>
</evidence>
<evidence type="ECO:0000256" key="8">
    <source>
        <dbReference type="ARBA" id="ARBA00049348"/>
    </source>
</evidence>
<dbReference type="InterPro" id="IPR036631">
    <property type="entry name" value="MGMT_N_sf"/>
</dbReference>
<dbReference type="NCBIfam" id="TIGR00589">
    <property type="entry name" value="ogt"/>
    <property type="match status" value="1"/>
</dbReference>
<evidence type="ECO:0000313" key="11">
    <source>
        <dbReference type="EMBL" id="PWW00052.1"/>
    </source>
</evidence>
<comment type="catalytic activity">
    <reaction evidence="1">
        <text>a 4-O-methyl-thymidine in DNA + L-cysteinyl-[protein] = a thymidine in DNA + S-methyl-L-cysteinyl-[protein]</text>
        <dbReference type="Rhea" id="RHEA:53428"/>
        <dbReference type="Rhea" id="RHEA-COMP:10131"/>
        <dbReference type="Rhea" id="RHEA-COMP:10132"/>
        <dbReference type="Rhea" id="RHEA-COMP:13555"/>
        <dbReference type="Rhea" id="RHEA-COMP:13556"/>
        <dbReference type="ChEBI" id="CHEBI:29950"/>
        <dbReference type="ChEBI" id="CHEBI:82612"/>
        <dbReference type="ChEBI" id="CHEBI:137386"/>
        <dbReference type="ChEBI" id="CHEBI:137387"/>
        <dbReference type="EC" id="2.1.1.63"/>
    </reaction>
</comment>
<evidence type="ECO:0000256" key="7">
    <source>
        <dbReference type="ARBA" id="ARBA00023204"/>
    </source>
</evidence>
<dbReference type="Gene3D" id="1.10.10.10">
    <property type="entry name" value="Winged helix-like DNA-binding domain superfamily/Winged helix DNA-binding domain"/>
    <property type="match status" value="1"/>
</dbReference>
<dbReference type="Pfam" id="PF01035">
    <property type="entry name" value="DNA_binding_1"/>
    <property type="match status" value="1"/>
</dbReference>
<evidence type="ECO:0000256" key="1">
    <source>
        <dbReference type="ARBA" id="ARBA00001286"/>
    </source>
</evidence>
<dbReference type="SUPFAM" id="SSF53155">
    <property type="entry name" value="Methylated DNA-protein cysteine methyltransferase domain"/>
    <property type="match status" value="1"/>
</dbReference>
<evidence type="ECO:0000256" key="2">
    <source>
        <dbReference type="ARBA" id="ARBA00008711"/>
    </source>
</evidence>
<protein>
    <recommendedName>
        <fullName evidence="3">methylated-DNA--[protein]-cysteine S-methyltransferase</fullName>
        <ecNumber evidence="3">2.1.1.63</ecNumber>
    </recommendedName>
</protein>
<dbReference type="GO" id="GO:0006281">
    <property type="term" value="P:DNA repair"/>
    <property type="evidence" value="ECO:0007669"/>
    <property type="project" value="UniProtKB-KW"/>
</dbReference>
<dbReference type="CDD" id="cd06445">
    <property type="entry name" value="ATase"/>
    <property type="match status" value="1"/>
</dbReference>
<keyword evidence="7" id="KW-0234">DNA repair</keyword>
<dbReference type="InterPro" id="IPR008332">
    <property type="entry name" value="MethylG_MeTrfase_N"/>
</dbReference>
<dbReference type="InterPro" id="IPR036388">
    <property type="entry name" value="WH-like_DNA-bd_sf"/>
</dbReference>